<organism evidence="3 4">
    <name type="scientific">Lentibacillus populi</name>
    <dbReference type="NCBI Taxonomy" id="1827502"/>
    <lineage>
        <taxon>Bacteria</taxon>
        <taxon>Bacillati</taxon>
        <taxon>Bacillota</taxon>
        <taxon>Bacilli</taxon>
        <taxon>Bacillales</taxon>
        <taxon>Bacillaceae</taxon>
        <taxon>Lentibacillus</taxon>
    </lineage>
</organism>
<name>A0A9W5TZ76_9BACI</name>
<reference evidence="3" key="2">
    <citation type="submission" date="2020-09" db="EMBL/GenBank/DDBJ databases">
        <authorList>
            <person name="Sun Q."/>
            <person name="Zhou Y."/>
        </authorList>
    </citation>
    <scope>NUCLEOTIDE SEQUENCE</scope>
    <source>
        <strain evidence="3">CGMCC 1.15454</strain>
    </source>
</reference>
<dbReference type="CDD" id="cd00093">
    <property type="entry name" value="HTH_XRE"/>
    <property type="match status" value="1"/>
</dbReference>
<sequence length="130" mass="15641">MKDFGLRLENLREKHGYSKVDVSLKLGFTANVYGSYEREDRRPTLETIIKLADLYGVSLDYLIRGREYEPHKIHQPEYKKMQELLNIITEKGIHKPHFLQVENWSVLDKEDIWEIDNHFEWVVHKAKFRK</sequence>
<keyword evidence="1" id="KW-0238">DNA-binding</keyword>
<dbReference type="Gene3D" id="1.10.260.40">
    <property type="entry name" value="lambda repressor-like DNA-binding domains"/>
    <property type="match status" value="1"/>
</dbReference>
<reference evidence="3" key="1">
    <citation type="journal article" date="2014" name="Int. J. Syst. Evol. Microbiol.">
        <title>Complete genome sequence of Corynebacterium casei LMG S-19264T (=DSM 44701T), isolated from a smear-ripened cheese.</title>
        <authorList>
            <consortium name="US DOE Joint Genome Institute (JGI-PGF)"/>
            <person name="Walter F."/>
            <person name="Albersmeier A."/>
            <person name="Kalinowski J."/>
            <person name="Ruckert C."/>
        </authorList>
    </citation>
    <scope>NUCLEOTIDE SEQUENCE</scope>
    <source>
        <strain evidence="3">CGMCC 1.15454</strain>
    </source>
</reference>
<proteinExistence type="predicted"/>
<dbReference type="AlphaFoldDB" id="A0A9W5TZ76"/>
<dbReference type="RefSeq" id="WP_188725363.1">
    <property type="nucleotide sequence ID" value="NZ_BMJD01000022.1"/>
</dbReference>
<dbReference type="PANTHER" id="PTHR46558">
    <property type="entry name" value="TRACRIPTIONAL REGULATORY PROTEIN-RELATED-RELATED"/>
    <property type="match status" value="1"/>
</dbReference>
<dbReference type="Proteomes" id="UP000621492">
    <property type="component" value="Unassembled WGS sequence"/>
</dbReference>
<dbReference type="GO" id="GO:0003677">
    <property type="term" value="F:DNA binding"/>
    <property type="evidence" value="ECO:0007669"/>
    <property type="project" value="UniProtKB-KW"/>
</dbReference>
<gene>
    <name evidence="3" type="ORF">GCM10011409_27200</name>
</gene>
<dbReference type="PANTHER" id="PTHR46558:SF11">
    <property type="entry name" value="HTH-TYPE TRANSCRIPTIONAL REGULATOR XRE"/>
    <property type="match status" value="1"/>
</dbReference>
<dbReference type="Pfam" id="PF01381">
    <property type="entry name" value="HTH_3"/>
    <property type="match status" value="1"/>
</dbReference>
<comment type="caution">
    <text evidence="3">The sequence shown here is derived from an EMBL/GenBank/DDBJ whole genome shotgun (WGS) entry which is preliminary data.</text>
</comment>
<dbReference type="InterPro" id="IPR010982">
    <property type="entry name" value="Lambda_DNA-bd_dom_sf"/>
</dbReference>
<dbReference type="PROSITE" id="PS50943">
    <property type="entry name" value="HTH_CROC1"/>
    <property type="match status" value="1"/>
</dbReference>
<protein>
    <recommendedName>
        <fullName evidence="2">HTH cro/C1-type domain-containing protein</fullName>
    </recommendedName>
</protein>
<evidence type="ECO:0000259" key="2">
    <source>
        <dbReference type="PROSITE" id="PS50943"/>
    </source>
</evidence>
<dbReference type="EMBL" id="BMJD01000022">
    <property type="protein sequence ID" value="GGB48210.1"/>
    <property type="molecule type" value="Genomic_DNA"/>
</dbReference>
<keyword evidence="4" id="KW-1185">Reference proteome</keyword>
<accession>A0A9W5TZ76</accession>
<evidence type="ECO:0000256" key="1">
    <source>
        <dbReference type="ARBA" id="ARBA00023125"/>
    </source>
</evidence>
<dbReference type="SMART" id="SM00530">
    <property type="entry name" value="HTH_XRE"/>
    <property type="match status" value="1"/>
</dbReference>
<evidence type="ECO:0000313" key="3">
    <source>
        <dbReference type="EMBL" id="GGB48210.1"/>
    </source>
</evidence>
<dbReference type="InterPro" id="IPR001387">
    <property type="entry name" value="Cro/C1-type_HTH"/>
</dbReference>
<feature type="domain" description="HTH cro/C1-type" evidence="2">
    <location>
        <begin position="8"/>
        <end position="62"/>
    </location>
</feature>
<dbReference type="SUPFAM" id="SSF47413">
    <property type="entry name" value="lambda repressor-like DNA-binding domains"/>
    <property type="match status" value="1"/>
</dbReference>
<evidence type="ECO:0000313" key="4">
    <source>
        <dbReference type="Proteomes" id="UP000621492"/>
    </source>
</evidence>